<feature type="transmembrane region" description="Helical" evidence="7">
    <location>
        <begin position="28"/>
        <end position="48"/>
    </location>
</feature>
<feature type="transmembrane region" description="Helical" evidence="7">
    <location>
        <begin position="476"/>
        <end position="496"/>
    </location>
</feature>
<evidence type="ECO:0000256" key="5">
    <source>
        <dbReference type="ARBA" id="ARBA00023136"/>
    </source>
</evidence>
<evidence type="ECO:0000256" key="2">
    <source>
        <dbReference type="ARBA" id="ARBA00022475"/>
    </source>
</evidence>
<keyword evidence="3 7" id="KW-0812">Transmembrane</keyword>
<gene>
    <name evidence="8" type="ORF">ACFFJG_05890</name>
</gene>
<feature type="transmembrane region" description="Helical" evidence="7">
    <location>
        <begin position="395"/>
        <end position="412"/>
    </location>
</feature>
<feature type="transmembrane region" description="Helical" evidence="7">
    <location>
        <begin position="142"/>
        <end position="162"/>
    </location>
</feature>
<dbReference type="PANTHER" id="PTHR30250:SF11">
    <property type="entry name" value="O-ANTIGEN TRANSPORTER-RELATED"/>
    <property type="match status" value="1"/>
</dbReference>
<dbReference type="InterPro" id="IPR002528">
    <property type="entry name" value="MATE_fam"/>
</dbReference>
<feature type="transmembrane region" description="Helical" evidence="7">
    <location>
        <begin position="174"/>
        <end position="194"/>
    </location>
</feature>
<name>A0ABV6DZ58_9ACTN</name>
<evidence type="ECO:0000256" key="6">
    <source>
        <dbReference type="SAM" id="MobiDB-lite"/>
    </source>
</evidence>
<dbReference type="Proteomes" id="UP001589698">
    <property type="component" value="Unassembled WGS sequence"/>
</dbReference>
<feature type="transmembrane region" description="Helical" evidence="7">
    <location>
        <begin position="449"/>
        <end position="470"/>
    </location>
</feature>
<dbReference type="EMBL" id="JBHLXH010000001">
    <property type="protein sequence ID" value="MFC0222005.1"/>
    <property type="molecule type" value="Genomic_DNA"/>
</dbReference>
<evidence type="ECO:0000256" key="7">
    <source>
        <dbReference type="SAM" id="Phobius"/>
    </source>
</evidence>
<feature type="transmembrane region" description="Helical" evidence="7">
    <location>
        <begin position="418"/>
        <end position="437"/>
    </location>
</feature>
<feature type="region of interest" description="Disordered" evidence="6">
    <location>
        <begin position="516"/>
        <end position="564"/>
    </location>
</feature>
<evidence type="ECO:0000256" key="1">
    <source>
        <dbReference type="ARBA" id="ARBA00004651"/>
    </source>
</evidence>
<keyword evidence="2" id="KW-1003">Cell membrane</keyword>
<evidence type="ECO:0000313" key="9">
    <source>
        <dbReference type="Proteomes" id="UP001589698"/>
    </source>
</evidence>
<organism evidence="8 9">
    <name type="scientific">Nocardioides zeicaulis</name>
    <dbReference type="NCBI Taxonomy" id="1776857"/>
    <lineage>
        <taxon>Bacteria</taxon>
        <taxon>Bacillati</taxon>
        <taxon>Actinomycetota</taxon>
        <taxon>Actinomycetes</taxon>
        <taxon>Propionibacteriales</taxon>
        <taxon>Nocardioidaceae</taxon>
        <taxon>Nocardioides</taxon>
    </lineage>
</organism>
<protein>
    <submittedName>
        <fullName evidence="8">Flippase</fullName>
    </submittedName>
</protein>
<proteinExistence type="predicted"/>
<feature type="transmembrane region" description="Helical" evidence="7">
    <location>
        <begin position="200"/>
        <end position="221"/>
    </location>
</feature>
<keyword evidence="5 7" id="KW-0472">Membrane</keyword>
<evidence type="ECO:0000256" key="4">
    <source>
        <dbReference type="ARBA" id="ARBA00022989"/>
    </source>
</evidence>
<dbReference type="InterPro" id="IPR050833">
    <property type="entry name" value="Poly_Biosynth_Transport"/>
</dbReference>
<dbReference type="RefSeq" id="WP_378517668.1">
    <property type="nucleotide sequence ID" value="NZ_CBCSDI010000009.1"/>
</dbReference>
<evidence type="ECO:0000256" key="3">
    <source>
        <dbReference type="ARBA" id="ARBA00022692"/>
    </source>
</evidence>
<keyword evidence="9" id="KW-1185">Reference proteome</keyword>
<reference evidence="8 9" key="1">
    <citation type="submission" date="2024-09" db="EMBL/GenBank/DDBJ databases">
        <authorList>
            <person name="Sun Q."/>
            <person name="Mori K."/>
        </authorList>
    </citation>
    <scope>NUCLEOTIDE SEQUENCE [LARGE SCALE GENOMIC DNA]</scope>
    <source>
        <strain evidence="8 9">CCM 8654</strain>
    </source>
</reference>
<sequence>MSAPSAAQDAPPHEHAGQLQRLARRGTVSVIGAGFSGVFGVALVVIVTNGFSQAVAGTLFAATAAFLILESVALLGTDTGLVRWLPTHLASGRAGDVRRTLVVAMAPVLVFSLVVGAAMLLAAPTLAPHLVGDEQAGTMTGMLRVLALVLPVAALHDLVVAATRGAGSMRPTVVVENIGRLGLQAVLVLLAWVLGGGTTMLALAWAFAYVPGLLVSSLWLARLVRRRSHGHAPTAGWSEIAHEFWSYTAARGIARVTQTALKRSDIVMVAALAGPAEAALYTAASRFIVLGQLFVQSVQQALSPQMSTLFARGEDRAANTVFQAATRWSMIASWPLYLVLAAWAPLLMEVFGEGYSEASEVVVILSLTMLLATACGPVDSVLLMAGRSWLSLRNSAIALAVNVGLNFVLIPLDGIRGAATAWAVAIVVRNLLPLLQVRRQLAMWPVTRPALSVGAAAVGCFGLVGLVMLARDPGPVADASLTAVALAAYLALVWSWREVLGLSAFRSALRRRERARAPGPRRVLSEPRDPARSSPNGGWRATGSAAYVAGSPAPAGLDAPRGDT</sequence>
<feature type="transmembrane region" description="Helical" evidence="7">
    <location>
        <begin position="101"/>
        <end position="122"/>
    </location>
</feature>
<comment type="subcellular location">
    <subcellularLocation>
        <location evidence="1">Cell membrane</location>
        <topology evidence="1">Multi-pass membrane protein</topology>
    </subcellularLocation>
</comment>
<accession>A0ABV6DZ58</accession>
<dbReference type="PANTHER" id="PTHR30250">
    <property type="entry name" value="PST FAMILY PREDICTED COLANIC ACID TRANSPORTER"/>
    <property type="match status" value="1"/>
</dbReference>
<dbReference type="Pfam" id="PF01554">
    <property type="entry name" value="MatE"/>
    <property type="match status" value="1"/>
</dbReference>
<comment type="caution">
    <text evidence="8">The sequence shown here is derived from an EMBL/GenBank/DDBJ whole genome shotgun (WGS) entry which is preliminary data.</text>
</comment>
<feature type="transmembrane region" description="Helical" evidence="7">
    <location>
        <begin position="361"/>
        <end position="383"/>
    </location>
</feature>
<feature type="transmembrane region" description="Helical" evidence="7">
    <location>
        <begin position="54"/>
        <end position="75"/>
    </location>
</feature>
<keyword evidence="4 7" id="KW-1133">Transmembrane helix</keyword>
<dbReference type="CDD" id="cd13128">
    <property type="entry name" value="MATE_Wzx_like"/>
    <property type="match status" value="1"/>
</dbReference>
<evidence type="ECO:0000313" key="8">
    <source>
        <dbReference type="EMBL" id="MFC0222005.1"/>
    </source>
</evidence>